<organism evidence="1 2">
    <name type="scientific">Dubosiella muris</name>
    <dbReference type="NCBI Taxonomy" id="3038133"/>
    <lineage>
        <taxon>Bacteria</taxon>
        <taxon>Bacillati</taxon>
        <taxon>Bacillota</taxon>
        <taxon>Erysipelotrichia</taxon>
        <taxon>Erysipelotrichales</taxon>
        <taxon>Erysipelotrichaceae</taxon>
        <taxon>Dubosiella</taxon>
    </lineage>
</organism>
<keyword evidence="2" id="KW-1185">Reference proteome</keyword>
<evidence type="ECO:0000313" key="2">
    <source>
        <dbReference type="Proteomes" id="UP000308836"/>
    </source>
</evidence>
<sequence>MRRKSIILMLCVFGCLFGCQSKPLPLSFDVPPALCFEGKIYWQTESEPVVENQTPIATVEAVSSDFPDQNKTVNPSGQDWVDAAIYRNGDDLILEHEDNMARFEYRNAPTKQERVLKDFDETGEIALPGLTLPHFVYENMAYFLLGKASAGEAALLEPAGTIKKVCEIAGENFDGVGHVGDELYASPTQNRYMILHDIQNDTYAWYENENYFY</sequence>
<reference evidence="1" key="1">
    <citation type="submission" date="2019-04" db="EMBL/GenBank/DDBJ databases">
        <title>Microbes associate with the intestines of laboratory mice.</title>
        <authorList>
            <person name="Navarre W."/>
            <person name="Wong E."/>
            <person name="Huang K."/>
            <person name="Tropini C."/>
            <person name="Ng K."/>
            <person name="Yu B."/>
        </authorList>
    </citation>
    <scope>NUCLEOTIDE SEQUENCE</scope>
    <source>
        <strain evidence="1">NM09_H32</strain>
    </source>
</reference>
<protein>
    <submittedName>
        <fullName evidence="1">Uncharacterized protein</fullName>
    </submittedName>
</protein>
<gene>
    <name evidence="1" type="ORF">E5336_08285</name>
</gene>
<comment type="caution">
    <text evidence="1">The sequence shown here is derived from an EMBL/GenBank/DDBJ whole genome shotgun (WGS) entry which is preliminary data.</text>
</comment>
<evidence type="ECO:0000313" key="1">
    <source>
        <dbReference type="EMBL" id="TGY65551.1"/>
    </source>
</evidence>
<dbReference type="EMBL" id="SRYG01000016">
    <property type="protein sequence ID" value="TGY65551.1"/>
    <property type="molecule type" value="Genomic_DNA"/>
</dbReference>
<name>A0AC61R7C2_9FIRM</name>
<dbReference type="Proteomes" id="UP000308836">
    <property type="component" value="Unassembled WGS sequence"/>
</dbReference>
<proteinExistence type="predicted"/>
<accession>A0AC61R7C2</accession>